<dbReference type="InterPro" id="IPR002048">
    <property type="entry name" value="EF_hand_dom"/>
</dbReference>
<dbReference type="Gene3D" id="1.10.238.10">
    <property type="entry name" value="EF-hand"/>
    <property type="match status" value="2"/>
</dbReference>
<comment type="caution">
    <text evidence="5">The sequence shown here is derived from an EMBL/GenBank/DDBJ whole genome shotgun (WGS) entry which is preliminary data.</text>
</comment>
<feature type="domain" description="EF-hand" evidence="4">
    <location>
        <begin position="202"/>
        <end position="237"/>
    </location>
</feature>
<dbReference type="EMBL" id="JAPHEH010000001">
    <property type="protein sequence ID" value="MDG4475191.1"/>
    <property type="molecule type" value="Genomic_DNA"/>
</dbReference>
<dbReference type="SMART" id="SM00054">
    <property type="entry name" value="EFh"/>
    <property type="match status" value="4"/>
</dbReference>
<keyword evidence="1" id="KW-0677">Repeat</keyword>
<sequence>MVNSVSSSSSYAMQAMLAAMQGAQQRQGPQDLFKKVDLDSSGMVSQAEFQTLAEDISSKTGKSLSVDDTSFASYDADGSGELSGEELMAVMKSNGFGPPGDMQGAGEGGVPPSKDQAAAAYAVTSGGDSLSALIAGLQQLLAQLQSESGDQGTSTETASVGNGGSHHGPHDFFKKVDTDGSGGISLDELSTMATNIQDKTGQAITVDQDSFAAADSDGDGSLNTDELKAFMDKSGFAPPPPPEGMAMKTTSEDAQAESSKTKAGGQEQIDLLKIMLERLTKLSKAESTGSALLLNVTA</sequence>
<dbReference type="GO" id="GO:0005509">
    <property type="term" value="F:calcium ion binding"/>
    <property type="evidence" value="ECO:0007669"/>
    <property type="project" value="InterPro"/>
</dbReference>
<feature type="compositionally biased region" description="Polar residues" evidence="3">
    <location>
        <begin position="248"/>
        <end position="258"/>
    </location>
</feature>
<reference evidence="5" key="1">
    <citation type="journal article" date="2022" name="bioRxiv">
        <title>Thiovibrio frasassiensisgen. nov., sp. nov., an autotrophic, elemental sulfur disproportionating bacterium isolated from sulfidic karst sediment, and proposal of Thiovibrionaceae fam. nov.</title>
        <authorList>
            <person name="Aronson H."/>
            <person name="Thomas C."/>
            <person name="Bhattacharyya M."/>
            <person name="Eckstein S."/>
            <person name="Jensen S."/>
            <person name="Barco R."/>
            <person name="Macalady J."/>
            <person name="Amend J."/>
        </authorList>
    </citation>
    <scope>NUCLEOTIDE SEQUENCE</scope>
    <source>
        <strain evidence="5">RS19-109</strain>
    </source>
</reference>
<evidence type="ECO:0000313" key="5">
    <source>
        <dbReference type="EMBL" id="MDG4475191.1"/>
    </source>
</evidence>
<keyword evidence="6" id="KW-1185">Reference proteome</keyword>
<feature type="domain" description="EF-hand" evidence="4">
    <location>
        <begin position="171"/>
        <end position="199"/>
    </location>
</feature>
<feature type="region of interest" description="Disordered" evidence="3">
    <location>
        <begin position="231"/>
        <end position="267"/>
    </location>
</feature>
<evidence type="ECO:0000256" key="1">
    <source>
        <dbReference type="ARBA" id="ARBA00022737"/>
    </source>
</evidence>
<dbReference type="InterPro" id="IPR050145">
    <property type="entry name" value="Centrin_CML-like"/>
</dbReference>
<dbReference type="Proteomes" id="UP001154240">
    <property type="component" value="Unassembled WGS sequence"/>
</dbReference>
<reference evidence="5" key="2">
    <citation type="submission" date="2022-10" db="EMBL/GenBank/DDBJ databases">
        <authorList>
            <person name="Aronson H.S."/>
        </authorList>
    </citation>
    <scope>NUCLEOTIDE SEQUENCE</scope>
    <source>
        <strain evidence="5">RS19-109</strain>
    </source>
</reference>
<protein>
    <submittedName>
        <fullName evidence="5">EF-hand domain-containing protein</fullName>
    </submittedName>
</protein>
<evidence type="ECO:0000256" key="3">
    <source>
        <dbReference type="SAM" id="MobiDB-lite"/>
    </source>
</evidence>
<dbReference type="InterPro" id="IPR011992">
    <property type="entry name" value="EF-hand-dom_pair"/>
</dbReference>
<evidence type="ECO:0000313" key="6">
    <source>
        <dbReference type="Proteomes" id="UP001154240"/>
    </source>
</evidence>
<dbReference type="InterPro" id="IPR018247">
    <property type="entry name" value="EF_Hand_1_Ca_BS"/>
</dbReference>
<dbReference type="RefSeq" id="WP_307632166.1">
    <property type="nucleotide sequence ID" value="NZ_JAPHEH010000001.1"/>
</dbReference>
<keyword evidence="2" id="KW-0106">Calcium</keyword>
<organism evidence="5 6">
    <name type="scientific">Thiovibrio frasassiensis</name>
    <dbReference type="NCBI Taxonomy" id="2984131"/>
    <lineage>
        <taxon>Bacteria</taxon>
        <taxon>Pseudomonadati</taxon>
        <taxon>Thermodesulfobacteriota</taxon>
        <taxon>Desulfobulbia</taxon>
        <taxon>Desulfobulbales</taxon>
        <taxon>Thiovibrionaceae</taxon>
        <taxon>Thiovibrio</taxon>
    </lineage>
</organism>
<evidence type="ECO:0000256" key="2">
    <source>
        <dbReference type="ARBA" id="ARBA00022837"/>
    </source>
</evidence>
<dbReference type="AlphaFoldDB" id="A0A9X4RKN0"/>
<feature type="region of interest" description="Disordered" evidence="3">
    <location>
        <begin position="95"/>
        <end position="114"/>
    </location>
</feature>
<proteinExistence type="predicted"/>
<feature type="domain" description="EF-hand" evidence="4">
    <location>
        <begin position="24"/>
        <end position="59"/>
    </location>
</feature>
<name>A0A9X4RKN0_9BACT</name>
<feature type="compositionally biased region" description="Basic and acidic residues" evidence="3">
    <location>
        <begin position="168"/>
        <end position="178"/>
    </location>
</feature>
<dbReference type="PROSITE" id="PS50222">
    <property type="entry name" value="EF_HAND_2"/>
    <property type="match status" value="4"/>
</dbReference>
<dbReference type="CDD" id="cd00051">
    <property type="entry name" value="EFh"/>
    <property type="match status" value="2"/>
</dbReference>
<dbReference type="PANTHER" id="PTHR23050">
    <property type="entry name" value="CALCIUM BINDING PROTEIN"/>
    <property type="match status" value="1"/>
</dbReference>
<feature type="region of interest" description="Disordered" evidence="3">
    <location>
        <begin position="146"/>
        <end position="179"/>
    </location>
</feature>
<feature type="compositionally biased region" description="Polar residues" evidence="3">
    <location>
        <begin position="147"/>
        <end position="160"/>
    </location>
</feature>
<feature type="domain" description="EF-hand" evidence="4">
    <location>
        <begin position="62"/>
        <end position="97"/>
    </location>
</feature>
<evidence type="ECO:0000259" key="4">
    <source>
        <dbReference type="PROSITE" id="PS50222"/>
    </source>
</evidence>
<dbReference type="SUPFAM" id="SSF47473">
    <property type="entry name" value="EF-hand"/>
    <property type="match status" value="1"/>
</dbReference>
<dbReference type="Pfam" id="PF13202">
    <property type="entry name" value="EF-hand_5"/>
    <property type="match status" value="4"/>
</dbReference>
<dbReference type="PROSITE" id="PS00018">
    <property type="entry name" value="EF_HAND_1"/>
    <property type="match status" value="3"/>
</dbReference>
<gene>
    <name evidence="5" type="ORF">OLX77_03330</name>
</gene>
<accession>A0A9X4RKN0</accession>